<evidence type="ECO:0000256" key="18">
    <source>
        <dbReference type="ARBA" id="ARBA00044632"/>
    </source>
</evidence>
<feature type="domain" description="Helix-hairpin-helix DNA-binding motif class 1" evidence="22">
    <location>
        <begin position="54"/>
        <end position="73"/>
    </location>
</feature>
<evidence type="ECO:0000256" key="9">
    <source>
        <dbReference type="ARBA" id="ARBA00022695"/>
    </source>
</evidence>
<comment type="subcellular location">
    <subcellularLocation>
        <location evidence="2">Cytoplasm</location>
    </subcellularLocation>
</comment>
<feature type="domain" description="DNA-directed DNA polymerase X" evidence="24">
    <location>
        <begin position="1"/>
        <end position="329"/>
    </location>
</feature>
<evidence type="ECO:0000256" key="21">
    <source>
        <dbReference type="ARBA" id="ARBA00049244"/>
    </source>
</evidence>
<dbReference type="SMART" id="SM00481">
    <property type="entry name" value="POLIIIAc"/>
    <property type="match status" value="1"/>
</dbReference>
<dbReference type="InterPro" id="IPR002008">
    <property type="entry name" value="DNA_pol_X_beta-like"/>
</dbReference>
<dbReference type="InterPro" id="IPR003141">
    <property type="entry name" value="Pol/His_phosphatase_N"/>
</dbReference>
<dbReference type="EC" id="4.2.99.18" evidence="4"/>
<evidence type="ECO:0000256" key="1">
    <source>
        <dbReference type="ARBA" id="ARBA00001946"/>
    </source>
</evidence>
<evidence type="ECO:0000256" key="20">
    <source>
        <dbReference type="ARBA" id="ARBA00045548"/>
    </source>
</evidence>
<feature type="domain" description="Helix-hairpin-helix DNA-binding motif class 1" evidence="22">
    <location>
        <begin position="129"/>
        <end position="148"/>
    </location>
</feature>
<evidence type="ECO:0000259" key="24">
    <source>
        <dbReference type="SMART" id="SM00483"/>
    </source>
</evidence>
<dbReference type="InterPro" id="IPR010996">
    <property type="entry name" value="HHH_MUS81"/>
</dbReference>
<evidence type="ECO:0000256" key="11">
    <source>
        <dbReference type="ARBA" id="ARBA00022763"/>
    </source>
</evidence>
<dbReference type="Gene3D" id="3.30.210.10">
    <property type="entry name" value="DNA polymerase, thumb domain"/>
    <property type="match status" value="1"/>
</dbReference>
<evidence type="ECO:0000256" key="10">
    <source>
        <dbReference type="ARBA" id="ARBA00022705"/>
    </source>
</evidence>
<comment type="catalytic activity">
    <reaction evidence="18">
        <text>2'-deoxyribonucleotide-(2'-deoxyribose 5'-phosphate)-2'-deoxyribonucleotide-DNA = a 3'-end 2'-deoxyribonucleotide-(2,3-dehydro-2,3-deoxyribose 5'-phosphate)-DNA + a 5'-end 5'-phospho-2'-deoxyribonucleoside-DNA + H(+)</text>
        <dbReference type="Rhea" id="RHEA:66592"/>
        <dbReference type="Rhea" id="RHEA-COMP:13180"/>
        <dbReference type="Rhea" id="RHEA-COMP:16897"/>
        <dbReference type="Rhea" id="RHEA-COMP:17067"/>
        <dbReference type="ChEBI" id="CHEBI:15378"/>
        <dbReference type="ChEBI" id="CHEBI:136412"/>
        <dbReference type="ChEBI" id="CHEBI:157695"/>
        <dbReference type="ChEBI" id="CHEBI:167181"/>
        <dbReference type="EC" id="4.2.99.18"/>
    </reaction>
</comment>
<evidence type="ECO:0000256" key="16">
    <source>
        <dbReference type="ARBA" id="ARBA00035717"/>
    </source>
</evidence>
<dbReference type="SUPFAM" id="SSF158702">
    <property type="entry name" value="Sec63 N-terminal domain-like"/>
    <property type="match status" value="1"/>
</dbReference>
<keyword evidence="25" id="KW-0378">Hydrolase</keyword>
<feature type="domain" description="Helix-hairpin-helix DNA-binding motif class 1" evidence="22">
    <location>
        <begin position="94"/>
        <end position="113"/>
    </location>
</feature>
<dbReference type="SUPFAM" id="SSF81301">
    <property type="entry name" value="Nucleotidyltransferase"/>
    <property type="match status" value="1"/>
</dbReference>
<dbReference type="GO" id="GO:0008270">
    <property type="term" value="F:zinc ion binding"/>
    <property type="evidence" value="ECO:0007669"/>
    <property type="project" value="TreeGrafter"/>
</dbReference>
<dbReference type="Pfam" id="PF14520">
    <property type="entry name" value="HHH_5"/>
    <property type="match status" value="1"/>
</dbReference>
<evidence type="ECO:0000313" key="26">
    <source>
        <dbReference type="Proteomes" id="UP000318995"/>
    </source>
</evidence>
<evidence type="ECO:0000256" key="13">
    <source>
        <dbReference type="ARBA" id="ARBA00022932"/>
    </source>
</evidence>
<keyword evidence="9" id="KW-0548">Nucleotidyltransferase</keyword>
<dbReference type="InterPro" id="IPR003583">
    <property type="entry name" value="Hlx-hairpin-Hlx_DNA-bd_motif"/>
</dbReference>
<evidence type="ECO:0000256" key="12">
    <source>
        <dbReference type="ARBA" id="ARBA00022843"/>
    </source>
</evidence>
<dbReference type="Gene3D" id="1.10.150.110">
    <property type="entry name" value="DNA polymerase beta, N-terminal domain-like"/>
    <property type="match status" value="1"/>
</dbReference>
<dbReference type="InterPro" id="IPR027421">
    <property type="entry name" value="DNA_pol_lamdba_lyase_dom_sf"/>
</dbReference>
<dbReference type="GO" id="GO:0140078">
    <property type="term" value="F:class I DNA-(apurinic or apyrimidinic site) endonuclease activity"/>
    <property type="evidence" value="ECO:0007669"/>
    <property type="project" value="UniProtKB-EC"/>
</dbReference>
<evidence type="ECO:0000256" key="19">
    <source>
        <dbReference type="ARBA" id="ARBA00044678"/>
    </source>
</evidence>
<dbReference type="Pfam" id="PF02811">
    <property type="entry name" value="PHP"/>
    <property type="match status" value="1"/>
</dbReference>
<sequence>MTNREIAAAFDTIADLLEFQGANPFRVRAYRNGARKVKDATQSLAAIATDQGASALTELDGIGKDLAEKILELAESGRLSLLDELREQVAPGVLELLRVPGLGPKKAAALHKELGIASLEQLKAACEAEQVRAVKGFGKKTEEALLAGIAHAAAAGERLRWADADLVVARLLEHLDAEPAIQRREPAGSYRRGKETIGDLDLLVDIGPAMLPDRVARVMDRFGDFEGVTETIARGETKMSVRLESGLQIDLRIVPSDAFGAALQYFTGSKEHNVEVRGRAKALGLRLNEWGVFPADHPDNDPAHAVAGRDEASVYAAIKLPLFPPERREARGEFAEAEAGELAPLVELSDLRGDLHMHTSATDGAATLDEMVAAAQERGLEYIAITDHSQRVTMAHGLDPERLRAQWREIDRVNQRLADEGNAFRVLRGIECDILEAGGMDLPDDVLAEADWVIASLHYGQSQTRAKIMARLLGAIAHPAVAIIAHPTGRLINKRPPYDLDVDELIAAAAEHGKLLELNANPLRLDLDDQHCAAAKARGVGIVISSDAHSVSGFGVLRHGVQQARRAGLTAADVANTRPLAELPLAGSGQK</sequence>
<comment type="caution">
    <text evidence="25">The sequence shown here is derived from an EMBL/GenBank/DDBJ whole genome shotgun (WGS) entry which is preliminary data.</text>
</comment>
<dbReference type="Gene3D" id="3.20.20.140">
    <property type="entry name" value="Metal-dependent hydrolases"/>
    <property type="match status" value="1"/>
</dbReference>
<keyword evidence="12" id="KW-0832">Ubl conjugation</keyword>
<dbReference type="InterPro" id="IPR050243">
    <property type="entry name" value="PHP_phosphatase"/>
</dbReference>
<comment type="catalytic activity">
    <reaction evidence="21">
        <text>DNA(n) + a 2'-deoxyribonucleoside 5'-triphosphate = DNA(n+1) + diphosphate</text>
        <dbReference type="Rhea" id="RHEA:22508"/>
        <dbReference type="Rhea" id="RHEA-COMP:17339"/>
        <dbReference type="Rhea" id="RHEA-COMP:17340"/>
        <dbReference type="ChEBI" id="CHEBI:33019"/>
        <dbReference type="ChEBI" id="CHEBI:61560"/>
        <dbReference type="ChEBI" id="CHEBI:173112"/>
        <dbReference type="EC" id="2.7.7.7"/>
    </reaction>
</comment>
<dbReference type="GO" id="GO:0042578">
    <property type="term" value="F:phosphoric ester hydrolase activity"/>
    <property type="evidence" value="ECO:0007669"/>
    <property type="project" value="TreeGrafter"/>
</dbReference>
<dbReference type="PIRSF" id="PIRSF005047">
    <property type="entry name" value="UCP005047_YshC"/>
    <property type="match status" value="1"/>
</dbReference>
<organism evidence="25 26">
    <name type="scientific">Botrimarina hoheduenensis</name>
    <dbReference type="NCBI Taxonomy" id="2528000"/>
    <lineage>
        <taxon>Bacteria</taxon>
        <taxon>Pseudomonadati</taxon>
        <taxon>Planctomycetota</taxon>
        <taxon>Planctomycetia</taxon>
        <taxon>Pirellulales</taxon>
        <taxon>Lacipirellulaceae</taxon>
        <taxon>Botrimarina</taxon>
    </lineage>
</organism>
<keyword evidence="13" id="KW-0239">DNA-directed DNA polymerase</keyword>
<dbReference type="Pfam" id="PF14791">
    <property type="entry name" value="DNA_pol_B_thumb"/>
    <property type="match status" value="1"/>
</dbReference>
<dbReference type="PANTHER" id="PTHR36928:SF1">
    <property type="entry name" value="PHOSPHATASE YCDX-RELATED"/>
    <property type="match status" value="1"/>
</dbReference>
<keyword evidence="26" id="KW-1185">Reference proteome</keyword>
<evidence type="ECO:0000256" key="5">
    <source>
        <dbReference type="ARBA" id="ARBA00020020"/>
    </source>
</evidence>
<keyword evidence="14" id="KW-0915">Sodium</keyword>
<dbReference type="GO" id="GO:0005829">
    <property type="term" value="C:cytosol"/>
    <property type="evidence" value="ECO:0007669"/>
    <property type="project" value="TreeGrafter"/>
</dbReference>
<dbReference type="InterPro" id="IPR029398">
    <property type="entry name" value="PolB_thumb"/>
</dbReference>
<keyword evidence="11" id="KW-0227">DNA damage</keyword>
<dbReference type="InterPro" id="IPR004013">
    <property type="entry name" value="PHP_dom"/>
</dbReference>
<dbReference type="InterPro" id="IPR047967">
    <property type="entry name" value="PolX_PHP"/>
</dbReference>
<dbReference type="GO" id="GO:0006281">
    <property type="term" value="P:DNA repair"/>
    <property type="evidence" value="ECO:0007669"/>
    <property type="project" value="UniProtKB-KW"/>
</dbReference>
<evidence type="ECO:0000259" key="22">
    <source>
        <dbReference type="SMART" id="SM00278"/>
    </source>
</evidence>
<dbReference type="AlphaFoldDB" id="A0A5C5WE77"/>
<comment type="catalytic activity">
    <reaction evidence="19">
        <text>a 5'-end 2'-deoxyribose-2'-deoxyribonucleotide-DNA = (2E,4S)-4-hydroxypenten-2-al-5-phosphate + a 5'-end 5'-phospho-2'-deoxyribonucleoside-DNA + H(+)</text>
        <dbReference type="Rhea" id="RHEA:76255"/>
        <dbReference type="Rhea" id="RHEA-COMP:13180"/>
        <dbReference type="Rhea" id="RHEA-COMP:18657"/>
        <dbReference type="ChEBI" id="CHEBI:15378"/>
        <dbReference type="ChEBI" id="CHEBI:136412"/>
        <dbReference type="ChEBI" id="CHEBI:195194"/>
        <dbReference type="ChEBI" id="CHEBI:195195"/>
    </reaction>
</comment>
<evidence type="ECO:0000256" key="15">
    <source>
        <dbReference type="ARBA" id="ARBA00023204"/>
    </source>
</evidence>
<dbReference type="PANTHER" id="PTHR36928">
    <property type="entry name" value="PHOSPHATASE YCDX-RELATED"/>
    <property type="match status" value="1"/>
</dbReference>
<evidence type="ECO:0000256" key="7">
    <source>
        <dbReference type="ARBA" id="ARBA00022634"/>
    </source>
</evidence>
<evidence type="ECO:0000256" key="2">
    <source>
        <dbReference type="ARBA" id="ARBA00004496"/>
    </source>
</evidence>
<keyword evidence="10" id="KW-0235">DNA replication</keyword>
<dbReference type="OrthoDB" id="9808747at2"/>
<evidence type="ECO:0000256" key="8">
    <source>
        <dbReference type="ARBA" id="ARBA00022679"/>
    </source>
</evidence>
<dbReference type="SMART" id="SM00483">
    <property type="entry name" value="POLXc"/>
    <property type="match status" value="1"/>
</dbReference>
<keyword evidence="25" id="KW-0269">Exonuclease</keyword>
<evidence type="ECO:0000256" key="6">
    <source>
        <dbReference type="ARBA" id="ARBA00022481"/>
    </source>
</evidence>
<dbReference type="GO" id="GO:0003887">
    <property type="term" value="F:DNA-directed DNA polymerase activity"/>
    <property type="evidence" value="ECO:0007669"/>
    <property type="project" value="UniProtKB-KW"/>
</dbReference>
<dbReference type="Pfam" id="PF14716">
    <property type="entry name" value="HHH_8"/>
    <property type="match status" value="1"/>
</dbReference>
<dbReference type="NCBIfam" id="NF006375">
    <property type="entry name" value="PRK08609.1"/>
    <property type="match status" value="1"/>
</dbReference>
<evidence type="ECO:0000256" key="17">
    <source>
        <dbReference type="ARBA" id="ARBA00035726"/>
    </source>
</evidence>
<dbReference type="SUPFAM" id="SSF47802">
    <property type="entry name" value="DNA polymerase beta, N-terminal domain-like"/>
    <property type="match status" value="1"/>
</dbReference>
<dbReference type="EC" id="2.7.7.7" evidence="3"/>
<evidence type="ECO:0000259" key="23">
    <source>
        <dbReference type="SMART" id="SM00481"/>
    </source>
</evidence>
<evidence type="ECO:0000256" key="4">
    <source>
        <dbReference type="ARBA" id="ARBA00012720"/>
    </source>
</evidence>
<dbReference type="GO" id="GO:0004527">
    <property type="term" value="F:exonuclease activity"/>
    <property type="evidence" value="ECO:0007669"/>
    <property type="project" value="UniProtKB-KW"/>
</dbReference>
<dbReference type="Proteomes" id="UP000318995">
    <property type="component" value="Unassembled WGS sequence"/>
</dbReference>
<dbReference type="SUPFAM" id="SSF89550">
    <property type="entry name" value="PHP domain-like"/>
    <property type="match status" value="1"/>
</dbReference>
<dbReference type="InterPro" id="IPR016195">
    <property type="entry name" value="Pol/histidinol_Pase-like"/>
</dbReference>
<accession>A0A5C5WE77</accession>
<gene>
    <name evidence="25" type="primary">polX</name>
    <name evidence="25" type="ORF">Pla111_02210</name>
</gene>
<comment type="function">
    <text evidence="20">Repair polymerase that plays a key role in base-excision repair. During this process, the damaged base is excised by specific DNA glycosylases, the DNA backbone is nicked at the abasic site by an apurinic/apyrimidic (AP) endonuclease, and POLB removes 5'-deoxyribose-phosphate from the preincised AP site acting as a 5'-deoxyribose-phosphate lyase (5'-dRP lyase); through its DNA polymerase activity, it adds one nucleotide to the 3' end of the arising single-nucleotide gap. Conducts 'gap-filling' DNA synthesis in a stepwise distributive fashion rather than in a processive fashion as for other DNA polymerases. It is also able to cleave sugar-phosphate bonds 3' to an intact AP site, acting as an AP lyase.</text>
</comment>
<dbReference type="Gene3D" id="3.30.460.10">
    <property type="entry name" value="Beta Polymerase, domain 2"/>
    <property type="match status" value="1"/>
</dbReference>
<dbReference type="PRINTS" id="PR00870">
    <property type="entry name" value="DNAPOLXBETA"/>
</dbReference>
<evidence type="ECO:0000313" key="25">
    <source>
        <dbReference type="EMBL" id="TWT48453.1"/>
    </source>
</evidence>
<dbReference type="InterPro" id="IPR037160">
    <property type="entry name" value="DNA_Pol_thumb_sf"/>
</dbReference>
<keyword evidence="8" id="KW-0808">Transferase</keyword>
<dbReference type="GO" id="GO:0003677">
    <property type="term" value="F:DNA binding"/>
    <property type="evidence" value="ECO:0007669"/>
    <property type="project" value="InterPro"/>
</dbReference>
<keyword evidence="15" id="KW-0234">DNA repair</keyword>
<keyword evidence="25" id="KW-0540">Nuclease</keyword>
<dbReference type="CDD" id="cd07436">
    <property type="entry name" value="PHP_PolX"/>
    <property type="match status" value="1"/>
</dbReference>
<dbReference type="RefSeq" id="WP_146570536.1">
    <property type="nucleotide sequence ID" value="NZ_SJPH01000001.1"/>
</dbReference>
<dbReference type="Gene3D" id="1.10.150.20">
    <property type="entry name" value="5' to 3' exonuclease, C-terminal subdomain"/>
    <property type="match status" value="1"/>
</dbReference>
<name>A0A5C5WE77_9BACT</name>
<evidence type="ECO:0000256" key="3">
    <source>
        <dbReference type="ARBA" id="ARBA00012417"/>
    </source>
</evidence>
<dbReference type="InterPro" id="IPR002054">
    <property type="entry name" value="DNA-dir_DNA_pol_X"/>
</dbReference>
<comment type="cofactor">
    <cofactor evidence="1">
        <name>Mg(2+)</name>
        <dbReference type="ChEBI" id="CHEBI:18420"/>
    </cofactor>
</comment>
<dbReference type="InterPro" id="IPR022311">
    <property type="entry name" value="PolX-like"/>
</dbReference>
<reference evidence="25 26" key="1">
    <citation type="submission" date="2019-02" db="EMBL/GenBank/DDBJ databases">
        <title>Deep-cultivation of Planctomycetes and their phenomic and genomic characterization uncovers novel biology.</title>
        <authorList>
            <person name="Wiegand S."/>
            <person name="Jogler M."/>
            <person name="Boedeker C."/>
            <person name="Pinto D."/>
            <person name="Vollmers J."/>
            <person name="Rivas-Marin E."/>
            <person name="Kohn T."/>
            <person name="Peeters S.H."/>
            <person name="Heuer A."/>
            <person name="Rast P."/>
            <person name="Oberbeckmann S."/>
            <person name="Bunk B."/>
            <person name="Jeske O."/>
            <person name="Meyerdierks A."/>
            <person name="Storesund J.E."/>
            <person name="Kallscheuer N."/>
            <person name="Luecker S."/>
            <person name="Lage O.M."/>
            <person name="Pohl T."/>
            <person name="Merkel B.J."/>
            <person name="Hornburger P."/>
            <person name="Mueller R.-W."/>
            <person name="Bruemmer F."/>
            <person name="Labrenz M."/>
            <person name="Spormann A.M."/>
            <person name="Op Den Camp H."/>
            <person name="Overmann J."/>
            <person name="Amann R."/>
            <person name="Jetten M.S.M."/>
            <person name="Mascher T."/>
            <person name="Medema M.H."/>
            <person name="Devos D.P."/>
            <person name="Kaster A.-K."/>
            <person name="Ovreas L."/>
            <person name="Rohde M."/>
            <person name="Galperin M.Y."/>
            <person name="Jogler C."/>
        </authorList>
    </citation>
    <scope>NUCLEOTIDE SEQUENCE [LARGE SCALE GENOMIC DNA]</scope>
    <source>
        <strain evidence="25 26">Pla111</strain>
    </source>
</reference>
<dbReference type="InterPro" id="IPR043519">
    <property type="entry name" value="NT_sf"/>
</dbReference>
<feature type="domain" description="Polymerase/histidinol phosphatase N-terminal" evidence="23">
    <location>
        <begin position="353"/>
        <end position="436"/>
    </location>
</feature>
<keyword evidence="6" id="KW-0488">Methylation</keyword>
<dbReference type="CDD" id="cd00141">
    <property type="entry name" value="NT_POLXc"/>
    <property type="match status" value="1"/>
</dbReference>
<evidence type="ECO:0000256" key="14">
    <source>
        <dbReference type="ARBA" id="ARBA00023053"/>
    </source>
</evidence>
<dbReference type="EMBL" id="SJPH01000001">
    <property type="protein sequence ID" value="TWT48453.1"/>
    <property type="molecule type" value="Genomic_DNA"/>
</dbReference>
<protein>
    <recommendedName>
        <fullName evidence="5">DNA polymerase beta</fullName>
        <ecNumber evidence="3">2.7.7.7</ecNumber>
        <ecNumber evidence="4">4.2.99.18</ecNumber>
    </recommendedName>
    <alternativeName>
        <fullName evidence="16">5'-deoxyribose-phosphate lyase</fullName>
    </alternativeName>
    <alternativeName>
        <fullName evidence="17">AP lyase</fullName>
    </alternativeName>
</protein>
<dbReference type="SMART" id="SM00278">
    <property type="entry name" value="HhH1"/>
    <property type="match status" value="3"/>
</dbReference>
<proteinExistence type="predicted"/>
<keyword evidence="7" id="KW-0237">DNA synthesis</keyword>